<evidence type="ECO:0000256" key="10">
    <source>
        <dbReference type="ARBA" id="ARBA00023004"/>
    </source>
</evidence>
<comment type="cofactor">
    <cofactor evidence="1">
        <name>heme b</name>
        <dbReference type="ChEBI" id="CHEBI:60344"/>
    </cofactor>
</comment>
<evidence type="ECO:0000256" key="3">
    <source>
        <dbReference type="ARBA" id="ARBA00022448"/>
    </source>
</evidence>
<feature type="transmembrane region" description="Helical" evidence="13">
    <location>
        <begin position="14"/>
        <end position="33"/>
    </location>
</feature>
<dbReference type="RefSeq" id="WP_275090220.1">
    <property type="nucleotide sequence ID" value="NZ_CP119078.1"/>
</dbReference>
<keyword evidence="16" id="KW-1185">Reference proteome</keyword>
<dbReference type="PANTHER" id="PTHR30529">
    <property type="entry name" value="CYTOCHROME B561"/>
    <property type="match status" value="1"/>
</dbReference>
<feature type="transmembrane region" description="Helical" evidence="13">
    <location>
        <begin position="144"/>
        <end position="165"/>
    </location>
</feature>
<keyword evidence="7" id="KW-0479">Metal-binding</keyword>
<dbReference type="Gene3D" id="1.20.950.20">
    <property type="entry name" value="Transmembrane di-heme cytochromes, Chain C"/>
    <property type="match status" value="1"/>
</dbReference>
<feature type="domain" description="Cytochrome b561 bacterial/Ni-hydrogenase" evidence="14">
    <location>
        <begin position="8"/>
        <end position="178"/>
    </location>
</feature>
<evidence type="ECO:0000313" key="16">
    <source>
        <dbReference type="Proteomes" id="UP001222087"/>
    </source>
</evidence>
<dbReference type="InterPro" id="IPR016174">
    <property type="entry name" value="Di-haem_cyt_TM"/>
</dbReference>
<reference evidence="15 16" key="1">
    <citation type="submission" date="2023-02" db="EMBL/GenBank/DDBJ databases">
        <title>Genome Sequence of L. cardiaca H63T.</title>
        <authorList>
            <person name="Lopez A.E."/>
            <person name="Cianciotto N.P."/>
        </authorList>
    </citation>
    <scope>NUCLEOTIDE SEQUENCE [LARGE SCALE GENOMIC DNA]</scope>
    <source>
        <strain evidence="15 16">H63</strain>
    </source>
</reference>
<dbReference type="Pfam" id="PF01292">
    <property type="entry name" value="Ni_hydr_CYTB"/>
    <property type="match status" value="1"/>
</dbReference>
<evidence type="ECO:0000256" key="1">
    <source>
        <dbReference type="ARBA" id="ARBA00001970"/>
    </source>
</evidence>
<feature type="transmembrane region" description="Helical" evidence="13">
    <location>
        <begin position="53"/>
        <end position="70"/>
    </location>
</feature>
<dbReference type="SUPFAM" id="SSF81342">
    <property type="entry name" value="Transmembrane di-heme cytochromes"/>
    <property type="match status" value="1"/>
</dbReference>
<dbReference type="Proteomes" id="UP001222087">
    <property type="component" value="Chromosome"/>
</dbReference>
<evidence type="ECO:0000256" key="6">
    <source>
        <dbReference type="ARBA" id="ARBA00022692"/>
    </source>
</evidence>
<proteinExistence type="inferred from homology"/>
<keyword evidence="5" id="KW-0349">Heme</keyword>
<dbReference type="PANTHER" id="PTHR30529:SF1">
    <property type="entry name" value="CYTOCHROME B561 HOMOLOG 2"/>
    <property type="match status" value="1"/>
</dbReference>
<evidence type="ECO:0000256" key="11">
    <source>
        <dbReference type="ARBA" id="ARBA00023136"/>
    </source>
</evidence>
<keyword evidence="6 13" id="KW-0812">Transmembrane</keyword>
<keyword evidence="10" id="KW-0408">Iron</keyword>
<evidence type="ECO:0000256" key="5">
    <source>
        <dbReference type="ARBA" id="ARBA00022617"/>
    </source>
</evidence>
<comment type="similarity">
    <text evidence="12">Belongs to the cytochrome b561 family.</text>
</comment>
<feature type="transmembrane region" description="Helical" evidence="13">
    <location>
        <begin position="91"/>
        <end position="111"/>
    </location>
</feature>
<keyword evidence="3" id="KW-0813">Transport</keyword>
<evidence type="ECO:0000256" key="7">
    <source>
        <dbReference type="ARBA" id="ARBA00022723"/>
    </source>
</evidence>
<evidence type="ECO:0000259" key="14">
    <source>
        <dbReference type="Pfam" id="PF01292"/>
    </source>
</evidence>
<keyword evidence="11 13" id="KW-0472">Membrane</keyword>
<accession>A0ABY8AUM7</accession>
<keyword evidence="8" id="KW-0249">Electron transport</keyword>
<evidence type="ECO:0000256" key="12">
    <source>
        <dbReference type="ARBA" id="ARBA00037975"/>
    </source>
</evidence>
<organism evidence="15 16">
    <name type="scientific">Legionella cardiaca</name>
    <dbReference type="NCBI Taxonomy" id="1071983"/>
    <lineage>
        <taxon>Bacteria</taxon>
        <taxon>Pseudomonadati</taxon>
        <taxon>Pseudomonadota</taxon>
        <taxon>Gammaproteobacteria</taxon>
        <taxon>Legionellales</taxon>
        <taxon>Legionellaceae</taxon>
        <taxon>Legionella</taxon>
    </lineage>
</organism>
<gene>
    <name evidence="15" type="ORF">PXX05_06355</name>
</gene>
<evidence type="ECO:0000256" key="13">
    <source>
        <dbReference type="SAM" id="Phobius"/>
    </source>
</evidence>
<comment type="subcellular location">
    <subcellularLocation>
        <location evidence="2">Cell membrane</location>
        <topology evidence="2">Multi-pass membrane protein</topology>
    </subcellularLocation>
</comment>
<dbReference type="InterPro" id="IPR011577">
    <property type="entry name" value="Cyt_b561_bac/Ni-Hgenase"/>
</dbReference>
<evidence type="ECO:0000256" key="4">
    <source>
        <dbReference type="ARBA" id="ARBA00022475"/>
    </source>
</evidence>
<evidence type="ECO:0000256" key="8">
    <source>
        <dbReference type="ARBA" id="ARBA00022982"/>
    </source>
</evidence>
<evidence type="ECO:0000256" key="2">
    <source>
        <dbReference type="ARBA" id="ARBA00004651"/>
    </source>
</evidence>
<sequence>MLKNYTDYSKSSKFLHWLIALLVIIMLSVSFFLEDLPEQYISTAFLIHKSTGLTILFLMILRLVLIAFRGRPPLPESVATWEKIFSRVVQYSFYILLILMPLSGWIMSVAANRVPSYFGLFSLPLPGIEPDKQLAHSMEEVHEIIALILIALIILHIAGALKHHFYDKDNVLLRMLPGRRNKNTDVPVNLIQK</sequence>
<name>A0ABY8AUM7_9GAMM</name>
<evidence type="ECO:0000313" key="15">
    <source>
        <dbReference type="EMBL" id="WED44402.1"/>
    </source>
</evidence>
<dbReference type="InterPro" id="IPR052168">
    <property type="entry name" value="Cytochrome_b561_oxidase"/>
</dbReference>
<protein>
    <submittedName>
        <fullName evidence="15">Cytochrome b</fullName>
    </submittedName>
</protein>
<keyword evidence="9 13" id="KW-1133">Transmembrane helix</keyword>
<evidence type="ECO:0000256" key="9">
    <source>
        <dbReference type="ARBA" id="ARBA00022989"/>
    </source>
</evidence>
<keyword evidence="4" id="KW-1003">Cell membrane</keyword>
<dbReference type="EMBL" id="CP119078">
    <property type="protein sequence ID" value="WED44402.1"/>
    <property type="molecule type" value="Genomic_DNA"/>
</dbReference>